<evidence type="ECO:0000256" key="5">
    <source>
        <dbReference type="ARBA" id="ARBA00023040"/>
    </source>
</evidence>
<dbReference type="InterPro" id="IPR017452">
    <property type="entry name" value="GPCR_Rhodpsn_7TM"/>
</dbReference>
<feature type="transmembrane region" description="Helical" evidence="9">
    <location>
        <begin position="45"/>
        <end position="64"/>
    </location>
</feature>
<evidence type="ECO:0000256" key="7">
    <source>
        <dbReference type="ARBA" id="ARBA00023170"/>
    </source>
</evidence>
<feature type="transmembrane region" description="Helical" evidence="9">
    <location>
        <begin position="14"/>
        <end position="33"/>
    </location>
</feature>
<dbReference type="PANTHER" id="PTHR24228">
    <property type="entry name" value="B2 BRADYKININ RECEPTOR/ANGIOTENSIN II RECEPTOR"/>
    <property type="match status" value="1"/>
</dbReference>
<dbReference type="SUPFAM" id="SSF81321">
    <property type="entry name" value="Family A G protein-coupled receptor-like"/>
    <property type="match status" value="1"/>
</dbReference>
<protein>
    <recommendedName>
        <fullName evidence="10">G-protein coupled receptors family 1 profile domain-containing protein</fullName>
    </recommendedName>
</protein>
<dbReference type="AlphaFoldDB" id="A0AAV2IGC3"/>
<evidence type="ECO:0000313" key="12">
    <source>
        <dbReference type="Proteomes" id="UP001497497"/>
    </source>
</evidence>
<dbReference type="PANTHER" id="PTHR24228:SF59">
    <property type="entry name" value="NEUROPEPTIDE RECEPTOR 15"/>
    <property type="match status" value="1"/>
</dbReference>
<dbReference type="Proteomes" id="UP001497497">
    <property type="component" value="Unassembled WGS sequence"/>
</dbReference>
<dbReference type="PRINTS" id="PR00237">
    <property type="entry name" value="GPCRRHODOPSN"/>
</dbReference>
<evidence type="ECO:0000256" key="3">
    <source>
        <dbReference type="ARBA" id="ARBA00022692"/>
    </source>
</evidence>
<dbReference type="PROSITE" id="PS50262">
    <property type="entry name" value="G_PROTEIN_RECEP_F1_2"/>
    <property type="match status" value="1"/>
</dbReference>
<dbReference type="InterPro" id="IPR000276">
    <property type="entry name" value="GPCR_Rhodpsn"/>
</dbReference>
<feature type="transmembrane region" description="Helical" evidence="9">
    <location>
        <begin position="84"/>
        <end position="106"/>
    </location>
</feature>
<evidence type="ECO:0000256" key="9">
    <source>
        <dbReference type="SAM" id="Phobius"/>
    </source>
</evidence>
<sequence length="119" mass="13380">IHFYLLVNLSVADLVISGYIVPSVVFGLIYGYYPVINELHCELNGFICTMAFNVSLNSVLTISVDRYLNFCHKEMVSRLSTETIITIISCVWVLSGIQILPACVGLSQFHFDPKLHYCT</sequence>
<comment type="subcellular location">
    <subcellularLocation>
        <location evidence="1">Cell membrane</location>
        <topology evidence="1">Multi-pass membrane protein</topology>
    </subcellularLocation>
</comment>
<proteinExistence type="predicted"/>
<keyword evidence="8" id="KW-0807">Transducer</keyword>
<dbReference type="CDD" id="cd00637">
    <property type="entry name" value="7tm_classA_rhodopsin-like"/>
    <property type="match status" value="1"/>
</dbReference>
<feature type="non-terminal residue" evidence="11">
    <location>
        <position position="1"/>
    </location>
</feature>
<evidence type="ECO:0000256" key="6">
    <source>
        <dbReference type="ARBA" id="ARBA00023136"/>
    </source>
</evidence>
<evidence type="ECO:0000256" key="1">
    <source>
        <dbReference type="ARBA" id="ARBA00004651"/>
    </source>
</evidence>
<keyword evidence="3 9" id="KW-0812">Transmembrane</keyword>
<keyword evidence="4 9" id="KW-1133">Transmembrane helix</keyword>
<accession>A0AAV2IGC3</accession>
<feature type="domain" description="G-protein coupled receptors family 1 profile" evidence="10">
    <location>
        <begin position="1"/>
        <end position="119"/>
    </location>
</feature>
<evidence type="ECO:0000256" key="2">
    <source>
        <dbReference type="ARBA" id="ARBA00022475"/>
    </source>
</evidence>
<keyword evidence="2" id="KW-1003">Cell membrane</keyword>
<gene>
    <name evidence="11" type="ORF">GSLYS_00017296001</name>
</gene>
<evidence type="ECO:0000313" key="11">
    <source>
        <dbReference type="EMBL" id="CAL1543783.1"/>
    </source>
</evidence>
<dbReference type="GO" id="GO:0004930">
    <property type="term" value="F:G protein-coupled receptor activity"/>
    <property type="evidence" value="ECO:0007669"/>
    <property type="project" value="UniProtKB-KW"/>
</dbReference>
<organism evidence="11 12">
    <name type="scientific">Lymnaea stagnalis</name>
    <name type="common">Great pond snail</name>
    <name type="synonym">Helix stagnalis</name>
    <dbReference type="NCBI Taxonomy" id="6523"/>
    <lineage>
        <taxon>Eukaryota</taxon>
        <taxon>Metazoa</taxon>
        <taxon>Spiralia</taxon>
        <taxon>Lophotrochozoa</taxon>
        <taxon>Mollusca</taxon>
        <taxon>Gastropoda</taxon>
        <taxon>Heterobranchia</taxon>
        <taxon>Euthyneura</taxon>
        <taxon>Panpulmonata</taxon>
        <taxon>Hygrophila</taxon>
        <taxon>Lymnaeoidea</taxon>
        <taxon>Lymnaeidae</taxon>
        <taxon>Lymnaea</taxon>
    </lineage>
</organism>
<evidence type="ECO:0000259" key="10">
    <source>
        <dbReference type="PROSITE" id="PS50262"/>
    </source>
</evidence>
<name>A0AAV2IGC3_LYMST</name>
<dbReference type="Gene3D" id="1.20.1070.10">
    <property type="entry name" value="Rhodopsin 7-helix transmembrane proteins"/>
    <property type="match status" value="1"/>
</dbReference>
<comment type="caution">
    <text evidence="11">The sequence shown here is derived from an EMBL/GenBank/DDBJ whole genome shotgun (WGS) entry which is preliminary data.</text>
</comment>
<keyword evidence="6 9" id="KW-0472">Membrane</keyword>
<dbReference type="Pfam" id="PF00001">
    <property type="entry name" value="7tm_1"/>
    <property type="match status" value="1"/>
</dbReference>
<dbReference type="GO" id="GO:0005886">
    <property type="term" value="C:plasma membrane"/>
    <property type="evidence" value="ECO:0007669"/>
    <property type="project" value="UniProtKB-SubCell"/>
</dbReference>
<dbReference type="EMBL" id="CAXITT010000575">
    <property type="protein sequence ID" value="CAL1543783.1"/>
    <property type="molecule type" value="Genomic_DNA"/>
</dbReference>
<keyword evidence="5" id="KW-0297">G-protein coupled receptor</keyword>
<feature type="non-terminal residue" evidence="11">
    <location>
        <position position="119"/>
    </location>
</feature>
<reference evidence="11 12" key="1">
    <citation type="submission" date="2024-04" db="EMBL/GenBank/DDBJ databases">
        <authorList>
            <consortium name="Genoscope - CEA"/>
            <person name="William W."/>
        </authorList>
    </citation>
    <scope>NUCLEOTIDE SEQUENCE [LARGE SCALE GENOMIC DNA]</scope>
</reference>
<evidence type="ECO:0000256" key="8">
    <source>
        <dbReference type="ARBA" id="ARBA00023224"/>
    </source>
</evidence>
<keyword evidence="12" id="KW-1185">Reference proteome</keyword>
<evidence type="ECO:0000256" key="4">
    <source>
        <dbReference type="ARBA" id="ARBA00022989"/>
    </source>
</evidence>
<keyword evidence="7" id="KW-0675">Receptor</keyword>